<evidence type="ECO:0000256" key="3">
    <source>
        <dbReference type="ARBA" id="ARBA00022833"/>
    </source>
</evidence>
<sequence length="252" mass="28477">PSWNGRVTRSRGCSAEYWNGGRSRSRFLGFCRAKTAPEAQLLTGGHQKSPRRGGRWSSSSGGKKPEMGGKCPHRKVKKRRFSHKTSRRSKFLLKDILLRLPDRLSSAGSRDDAVYEELMKLANSEGGEAKPLPLDEDLPGMGQFYCLHCDRYFASAEVRDDHFKSKLHKKRYLSLVSVLPFSKCISRSTQKLAIFRWKNDRGNPPMLPLARKKSNPSLGWKSNSSNSNKRVNDVRIAGFNQNPKNTLGRVEV</sequence>
<evidence type="ECO:0000256" key="1">
    <source>
        <dbReference type="ARBA" id="ARBA00022723"/>
    </source>
</evidence>
<accession>A0A843UA96</accession>
<feature type="region of interest" description="Disordered" evidence="4">
    <location>
        <begin position="38"/>
        <end position="80"/>
    </location>
</feature>
<dbReference type="AlphaFoldDB" id="A0A843UA96"/>
<proteinExistence type="predicted"/>
<evidence type="ECO:0000313" key="6">
    <source>
        <dbReference type="EMBL" id="MQL78764.1"/>
    </source>
</evidence>
<dbReference type="Proteomes" id="UP000652761">
    <property type="component" value="Unassembled WGS sequence"/>
</dbReference>
<organism evidence="6 7">
    <name type="scientific">Colocasia esculenta</name>
    <name type="common">Wild taro</name>
    <name type="synonym">Arum esculentum</name>
    <dbReference type="NCBI Taxonomy" id="4460"/>
    <lineage>
        <taxon>Eukaryota</taxon>
        <taxon>Viridiplantae</taxon>
        <taxon>Streptophyta</taxon>
        <taxon>Embryophyta</taxon>
        <taxon>Tracheophyta</taxon>
        <taxon>Spermatophyta</taxon>
        <taxon>Magnoliopsida</taxon>
        <taxon>Liliopsida</taxon>
        <taxon>Araceae</taxon>
        <taxon>Aroideae</taxon>
        <taxon>Colocasieae</taxon>
        <taxon>Colocasia</taxon>
    </lineage>
</organism>
<keyword evidence="3" id="KW-0862">Zinc</keyword>
<dbReference type="OrthoDB" id="24683at2759"/>
<reference evidence="6" key="1">
    <citation type="submission" date="2017-07" db="EMBL/GenBank/DDBJ databases">
        <title>Taro Niue Genome Assembly and Annotation.</title>
        <authorList>
            <person name="Atibalentja N."/>
            <person name="Keating K."/>
            <person name="Fields C.J."/>
        </authorList>
    </citation>
    <scope>NUCLEOTIDE SEQUENCE</scope>
    <source>
        <strain evidence="6">Niue_2</strain>
        <tissue evidence="6">Leaf</tissue>
    </source>
</reference>
<evidence type="ECO:0000256" key="4">
    <source>
        <dbReference type="SAM" id="MobiDB-lite"/>
    </source>
</evidence>
<dbReference type="PANTHER" id="PTHR47444">
    <property type="entry name" value="EXPRESSED PROTEIN"/>
    <property type="match status" value="1"/>
</dbReference>
<name>A0A843UA96_COLES</name>
<protein>
    <recommendedName>
        <fullName evidence="5">C2H2-type domain-containing protein</fullName>
    </recommendedName>
</protein>
<dbReference type="SMART" id="SM00451">
    <property type="entry name" value="ZnF_U1"/>
    <property type="match status" value="1"/>
</dbReference>
<dbReference type="SUPFAM" id="SSF57667">
    <property type="entry name" value="beta-beta-alpha zinc fingers"/>
    <property type="match status" value="1"/>
</dbReference>
<comment type="caution">
    <text evidence="6">The sequence shown here is derived from an EMBL/GenBank/DDBJ whole genome shotgun (WGS) entry which is preliminary data.</text>
</comment>
<keyword evidence="1" id="KW-0479">Metal-binding</keyword>
<feature type="compositionally biased region" description="Basic residues" evidence="4">
    <location>
        <begin position="71"/>
        <end position="80"/>
    </location>
</feature>
<dbReference type="InterPro" id="IPR036236">
    <property type="entry name" value="Znf_C2H2_sf"/>
</dbReference>
<evidence type="ECO:0000313" key="7">
    <source>
        <dbReference type="Proteomes" id="UP000652761"/>
    </source>
</evidence>
<feature type="non-terminal residue" evidence="6">
    <location>
        <position position="1"/>
    </location>
</feature>
<evidence type="ECO:0000256" key="2">
    <source>
        <dbReference type="ARBA" id="ARBA00022771"/>
    </source>
</evidence>
<dbReference type="PANTHER" id="PTHR47444:SF1">
    <property type="entry name" value="EXPRESSED PROTEIN"/>
    <property type="match status" value="1"/>
</dbReference>
<evidence type="ECO:0000259" key="5">
    <source>
        <dbReference type="PROSITE" id="PS00028"/>
    </source>
</evidence>
<dbReference type="InterPro" id="IPR022755">
    <property type="entry name" value="Znf_C2H2_jaz"/>
</dbReference>
<keyword evidence="7" id="KW-1185">Reference proteome</keyword>
<dbReference type="GO" id="GO:0008270">
    <property type="term" value="F:zinc ion binding"/>
    <property type="evidence" value="ECO:0007669"/>
    <property type="project" value="UniProtKB-KW"/>
</dbReference>
<dbReference type="Pfam" id="PF12171">
    <property type="entry name" value="zf-C2H2_jaz"/>
    <property type="match status" value="1"/>
</dbReference>
<dbReference type="InterPro" id="IPR003604">
    <property type="entry name" value="Matrin/U1-like-C_Znf_C2H2"/>
</dbReference>
<keyword evidence="2" id="KW-0863">Zinc-finger</keyword>
<dbReference type="EMBL" id="NMUH01000416">
    <property type="protein sequence ID" value="MQL78764.1"/>
    <property type="molecule type" value="Genomic_DNA"/>
</dbReference>
<dbReference type="InterPro" id="IPR013087">
    <property type="entry name" value="Znf_C2H2_type"/>
</dbReference>
<gene>
    <name evidence="6" type="ORF">Taro_011188</name>
</gene>
<dbReference type="Gene3D" id="3.30.160.60">
    <property type="entry name" value="Classic Zinc Finger"/>
    <property type="match status" value="1"/>
</dbReference>
<feature type="domain" description="C2H2-type" evidence="5">
    <location>
        <begin position="146"/>
        <end position="168"/>
    </location>
</feature>
<dbReference type="PROSITE" id="PS00028">
    <property type="entry name" value="ZINC_FINGER_C2H2_1"/>
    <property type="match status" value="1"/>
</dbReference>
<dbReference type="GO" id="GO:0003676">
    <property type="term" value="F:nucleic acid binding"/>
    <property type="evidence" value="ECO:0007669"/>
    <property type="project" value="InterPro"/>
</dbReference>